<keyword evidence="2 4" id="KW-0812">Transmembrane</keyword>
<evidence type="ECO:0000313" key="4">
    <source>
        <dbReference type="EMBL" id="KAH0510340.1"/>
    </source>
</evidence>
<dbReference type="GO" id="GO:0004888">
    <property type="term" value="F:transmembrane signaling receptor activity"/>
    <property type="evidence" value="ECO:0007669"/>
    <property type="project" value="TreeGrafter"/>
</dbReference>
<dbReference type="EMBL" id="JAATJU010022533">
    <property type="protein sequence ID" value="KAH0510340.1"/>
    <property type="molecule type" value="Genomic_DNA"/>
</dbReference>
<evidence type="ECO:0000256" key="2">
    <source>
        <dbReference type="ARBA" id="ARBA00022692"/>
    </source>
</evidence>
<comment type="subcellular location">
    <subcellularLocation>
        <location evidence="1">Membrane</location>
    </subcellularLocation>
</comment>
<protein>
    <submittedName>
        <fullName evidence="4">Transmembrane domain-containing protein TMIGD3</fullName>
    </submittedName>
</protein>
<accession>A0A8J6KSC3</accession>
<dbReference type="PANTHER" id="PTHR11860">
    <property type="entry name" value="POLYMERIC-IMMUNOGLOBULIN RECEPTOR"/>
    <property type="match status" value="1"/>
</dbReference>
<organism evidence="4 5">
    <name type="scientific">Microtus ochrogaster</name>
    <name type="common">Prairie vole</name>
    <dbReference type="NCBI Taxonomy" id="79684"/>
    <lineage>
        <taxon>Eukaryota</taxon>
        <taxon>Metazoa</taxon>
        <taxon>Chordata</taxon>
        <taxon>Craniata</taxon>
        <taxon>Vertebrata</taxon>
        <taxon>Euteleostomi</taxon>
        <taxon>Mammalia</taxon>
        <taxon>Eutheria</taxon>
        <taxon>Euarchontoglires</taxon>
        <taxon>Glires</taxon>
        <taxon>Rodentia</taxon>
        <taxon>Myomorpha</taxon>
        <taxon>Muroidea</taxon>
        <taxon>Cricetidae</taxon>
        <taxon>Arvicolinae</taxon>
        <taxon>Microtus</taxon>
    </lineage>
</organism>
<name>A0A8J6KSC3_MICOH</name>
<sequence length="77" mass="8745">MVMDEKVKIGTELDTFSANCSYDAHYKNHTKCWCRGYFRDSCNVIAFTPNSTNRVALKDTGSQPIITVSYLVKEDTD</sequence>
<dbReference type="InterPro" id="IPR050671">
    <property type="entry name" value="CD300_family_receptors"/>
</dbReference>
<reference evidence="4" key="1">
    <citation type="submission" date="2020-03" db="EMBL/GenBank/DDBJ databases">
        <title>Studies in the Genomics of Life Span.</title>
        <authorList>
            <person name="Glass D."/>
        </authorList>
    </citation>
    <scope>NUCLEOTIDE SEQUENCE</scope>
    <source>
        <strain evidence="4">LTLLF</strain>
        <tissue evidence="4">Muscle</tissue>
    </source>
</reference>
<keyword evidence="3" id="KW-0472">Membrane</keyword>
<gene>
    <name evidence="4" type="ORF">LTLLF_155725</name>
</gene>
<evidence type="ECO:0000313" key="5">
    <source>
        <dbReference type="Proteomes" id="UP000710432"/>
    </source>
</evidence>
<proteinExistence type="predicted"/>
<dbReference type="InterPro" id="IPR013783">
    <property type="entry name" value="Ig-like_fold"/>
</dbReference>
<dbReference type="AlphaFoldDB" id="A0A8J6KSC3"/>
<comment type="caution">
    <text evidence="4">The sequence shown here is derived from an EMBL/GenBank/DDBJ whole genome shotgun (WGS) entry which is preliminary data.</text>
</comment>
<evidence type="ECO:0000256" key="3">
    <source>
        <dbReference type="ARBA" id="ARBA00023136"/>
    </source>
</evidence>
<dbReference type="PANTHER" id="PTHR11860:SF4">
    <property type="entry name" value="TRANSMEMBRANE DOMAIN-CONTAINING PROTEIN TMIGD3"/>
    <property type="match status" value="1"/>
</dbReference>
<dbReference type="GO" id="GO:0005886">
    <property type="term" value="C:plasma membrane"/>
    <property type="evidence" value="ECO:0007669"/>
    <property type="project" value="TreeGrafter"/>
</dbReference>
<dbReference type="Proteomes" id="UP000710432">
    <property type="component" value="Unassembled WGS sequence"/>
</dbReference>
<evidence type="ECO:0000256" key="1">
    <source>
        <dbReference type="ARBA" id="ARBA00004370"/>
    </source>
</evidence>
<dbReference type="Gene3D" id="2.60.40.10">
    <property type="entry name" value="Immunoglobulins"/>
    <property type="match status" value="1"/>
</dbReference>